<organism evidence="1 2">
    <name type="scientific">Thelephora ganbajun</name>
    <name type="common">Ganba fungus</name>
    <dbReference type="NCBI Taxonomy" id="370292"/>
    <lineage>
        <taxon>Eukaryota</taxon>
        <taxon>Fungi</taxon>
        <taxon>Dikarya</taxon>
        <taxon>Basidiomycota</taxon>
        <taxon>Agaricomycotina</taxon>
        <taxon>Agaricomycetes</taxon>
        <taxon>Thelephorales</taxon>
        <taxon>Thelephoraceae</taxon>
        <taxon>Thelephora</taxon>
    </lineage>
</organism>
<proteinExistence type="predicted"/>
<protein>
    <submittedName>
        <fullName evidence="1">Uncharacterized protein</fullName>
    </submittedName>
</protein>
<reference evidence="1" key="1">
    <citation type="submission" date="2019-10" db="EMBL/GenBank/DDBJ databases">
        <authorList>
            <consortium name="DOE Joint Genome Institute"/>
            <person name="Kuo A."/>
            <person name="Miyauchi S."/>
            <person name="Kiss E."/>
            <person name="Drula E."/>
            <person name="Kohler A."/>
            <person name="Sanchez-Garcia M."/>
            <person name="Andreopoulos B."/>
            <person name="Barry K.W."/>
            <person name="Bonito G."/>
            <person name="Buee M."/>
            <person name="Carver A."/>
            <person name="Chen C."/>
            <person name="Cichocki N."/>
            <person name="Clum A."/>
            <person name="Culley D."/>
            <person name="Crous P.W."/>
            <person name="Fauchery L."/>
            <person name="Girlanda M."/>
            <person name="Hayes R."/>
            <person name="Keri Z."/>
            <person name="Labutti K."/>
            <person name="Lipzen A."/>
            <person name="Lombard V."/>
            <person name="Magnuson J."/>
            <person name="Maillard F."/>
            <person name="Morin E."/>
            <person name="Murat C."/>
            <person name="Nolan M."/>
            <person name="Ohm R."/>
            <person name="Pangilinan J."/>
            <person name="Pereira M."/>
            <person name="Perotto S."/>
            <person name="Peter M."/>
            <person name="Riley R."/>
            <person name="Sitrit Y."/>
            <person name="Stielow B."/>
            <person name="Szollosi G."/>
            <person name="Zifcakova L."/>
            <person name="Stursova M."/>
            <person name="Spatafora J.W."/>
            <person name="Tedersoo L."/>
            <person name="Vaario L.-M."/>
            <person name="Yamada A."/>
            <person name="Yan M."/>
            <person name="Wang P."/>
            <person name="Xu J."/>
            <person name="Bruns T."/>
            <person name="Baldrian P."/>
            <person name="Vilgalys R."/>
            <person name="Henrissat B."/>
            <person name="Grigoriev I.V."/>
            <person name="Hibbett D."/>
            <person name="Nagy L.G."/>
            <person name="Martin F.M."/>
        </authorList>
    </citation>
    <scope>NUCLEOTIDE SEQUENCE</scope>
    <source>
        <strain evidence="1">P2</strain>
    </source>
</reference>
<reference evidence="1" key="2">
    <citation type="journal article" date="2020" name="Nat. Commun.">
        <title>Large-scale genome sequencing of mycorrhizal fungi provides insights into the early evolution of symbiotic traits.</title>
        <authorList>
            <person name="Miyauchi S."/>
            <person name="Kiss E."/>
            <person name="Kuo A."/>
            <person name="Drula E."/>
            <person name="Kohler A."/>
            <person name="Sanchez-Garcia M."/>
            <person name="Morin E."/>
            <person name="Andreopoulos B."/>
            <person name="Barry K.W."/>
            <person name="Bonito G."/>
            <person name="Buee M."/>
            <person name="Carver A."/>
            <person name="Chen C."/>
            <person name="Cichocki N."/>
            <person name="Clum A."/>
            <person name="Culley D."/>
            <person name="Crous P.W."/>
            <person name="Fauchery L."/>
            <person name="Girlanda M."/>
            <person name="Hayes R.D."/>
            <person name="Keri Z."/>
            <person name="LaButti K."/>
            <person name="Lipzen A."/>
            <person name="Lombard V."/>
            <person name="Magnuson J."/>
            <person name="Maillard F."/>
            <person name="Murat C."/>
            <person name="Nolan M."/>
            <person name="Ohm R.A."/>
            <person name="Pangilinan J."/>
            <person name="Pereira M.F."/>
            <person name="Perotto S."/>
            <person name="Peter M."/>
            <person name="Pfister S."/>
            <person name="Riley R."/>
            <person name="Sitrit Y."/>
            <person name="Stielow J.B."/>
            <person name="Szollosi G."/>
            <person name="Zifcakova L."/>
            <person name="Stursova M."/>
            <person name="Spatafora J.W."/>
            <person name="Tedersoo L."/>
            <person name="Vaario L.M."/>
            <person name="Yamada A."/>
            <person name="Yan M."/>
            <person name="Wang P."/>
            <person name="Xu J."/>
            <person name="Bruns T."/>
            <person name="Baldrian P."/>
            <person name="Vilgalys R."/>
            <person name="Dunand C."/>
            <person name="Henrissat B."/>
            <person name="Grigoriev I.V."/>
            <person name="Hibbett D."/>
            <person name="Nagy L.G."/>
            <person name="Martin F.M."/>
        </authorList>
    </citation>
    <scope>NUCLEOTIDE SEQUENCE</scope>
    <source>
        <strain evidence="1">P2</strain>
    </source>
</reference>
<evidence type="ECO:0000313" key="1">
    <source>
        <dbReference type="EMBL" id="KAF9652073.1"/>
    </source>
</evidence>
<dbReference type="EMBL" id="MU117971">
    <property type="protein sequence ID" value="KAF9652073.1"/>
    <property type="molecule type" value="Genomic_DNA"/>
</dbReference>
<keyword evidence="2" id="KW-1185">Reference proteome</keyword>
<sequence length="172" mass="19209">MHSLTTVPWSATLLRMGPFSTEFARSLELPLRDFRTPLPLITIVGLGVVVWWRSRRDGRATRRCVEVTVEMPSPYTLLYILGYLTVTLLVLDVWILTSLLLLALLGTCNFRLSTPKSTGVGSGPVVPETPLKTTSKSPHNITPPSSRRSKRLFRIHDEDEGDDILPVVLCNL</sequence>
<gene>
    <name evidence="1" type="ORF">BDM02DRAFT_3162142</name>
</gene>
<accession>A0ACB6ZRY8</accession>
<evidence type="ECO:0000313" key="2">
    <source>
        <dbReference type="Proteomes" id="UP000886501"/>
    </source>
</evidence>
<comment type="caution">
    <text evidence="1">The sequence shown here is derived from an EMBL/GenBank/DDBJ whole genome shotgun (WGS) entry which is preliminary data.</text>
</comment>
<dbReference type="Proteomes" id="UP000886501">
    <property type="component" value="Unassembled WGS sequence"/>
</dbReference>
<name>A0ACB6ZRY8_THEGA</name>